<proteinExistence type="inferred from homology"/>
<dbReference type="GO" id="GO:0005634">
    <property type="term" value="C:nucleus"/>
    <property type="evidence" value="ECO:0007669"/>
    <property type="project" value="UniProtKB-SubCell"/>
</dbReference>
<keyword evidence="4" id="KW-0234">DNA repair</keyword>
<dbReference type="EMBL" id="KV453841">
    <property type="protein sequence ID" value="ODV91626.1"/>
    <property type="molecule type" value="Genomic_DNA"/>
</dbReference>
<keyword evidence="5" id="KW-0539">Nucleus</keyword>
<dbReference type="InterPro" id="IPR011084">
    <property type="entry name" value="DRMBL"/>
</dbReference>
<sequence>MPAESQRGPLNDILNTNGKTPACPDDSLRSAKRPKPSSPILCPLCDLDISLLPLDQRESHADTCLDVGPADLPVKPEQDPVTPEPECIKVEEESTELLFTSPERGGFVYRQSLMHVKHCLSDFDSSAAITSVKDDLEMARELNPLKRPPKISERKVPFYKIIPLADTYVAVDAFSFGRIPNVDIFFLSHYHADHYGGLSGQWSHGIIYCSEITAKLVRQNLHVPEHYIRTLPLNLTVSILDFKVTLIDANHCPGAVIFFFESADGKCSIHTGDFRACPSQISHALARKYSKFASLYLDTTYLDPSHNFPNQQQVIDTCAEFCALINEGECALELTNKIAAKEKHSNYQPSFFASLKRMKALKNSPEFAPGSLLILVGTYSIGKERLALAIVEALKTKLYAAPRKRRILDCLDSQRIRNLLTDDPLEAQVHLVSLGSTRNDSLDTYMEPYKHRFSRILSIHPTGWTYRSKPTRKMSGSEVLDAVIDNPAPGFELSDIRLSKGSTRTRLALGVPYSEHSSFRDLSCFCTSIDVEKIIPTVNNGSQESRTRMETWINLWHSRRRSKGLRPHPLHDSNTW</sequence>
<feature type="region of interest" description="Disordered" evidence="6">
    <location>
        <begin position="1"/>
        <end position="38"/>
    </location>
</feature>
<evidence type="ECO:0000313" key="8">
    <source>
        <dbReference type="EMBL" id="ODV91626.1"/>
    </source>
</evidence>
<accession>A0A1E4TIQ9</accession>
<protein>
    <recommendedName>
        <fullName evidence="7">DNA repair metallo-beta-lactamase domain-containing protein</fullName>
    </recommendedName>
</protein>
<name>A0A1E4TIQ9_9ASCO</name>
<dbReference type="Gene3D" id="3.40.50.12650">
    <property type="match status" value="1"/>
</dbReference>
<dbReference type="GO" id="GO:0036297">
    <property type="term" value="P:interstrand cross-link repair"/>
    <property type="evidence" value="ECO:0007669"/>
    <property type="project" value="TreeGrafter"/>
</dbReference>
<evidence type="ECO:0000313" key="9">
    <source>
        <dbReference type="Proteomes" id="UP000095023"/>
    </source>
</evidence>
<keyword evidence="9" id="KW-1185">Reference proteome</keyword>
<dbReference type="PANTHER" id="PTHR23240:SF6">
    <property type="entry name" value="DNA CROSS-LINK REPAIR 1A PROTEIN"/>
    <property type="match status" value="1"/>
</dbReference>
<evidence type="ECO:0000259" key="7">
    <source>
        <dbReference type="Pfam" id="PF07522"/>
    </source>
</evidence>
<gene>
    <name evidence="8" type="ORF">CANCADRAFT_73615</name>
</gene>
<dbReference type="PANTHER" id="PTHR23240">
    <property type="entry name" value="DNA CROSS-LINK REPAIR PROTEIN PSO2/SNM1-RELATED"/>
    <property type="match status" value="1"/>
</dbReference>
<dbReference type="GO" id="GO:0003684">
    <property type="term" value="F:damaged DNA binding"/>
    <property type="evidence" value="ECO:0007669"/>
    <property type="project" value="TreeGrafter"/>
</dbReference>
<evidence type="ECO:0000256" key="6">
    <source>
        <dbReference type="SAM" id="MobiDB-lite"/>
    </source>
</evidence>
<dbReference type="InterPro" id="IPR036866">
    <property type="entry name" value="RibonucZ/Hydroxyglut_hydro"/>
</dbReference>
<dbReference type="AlphaFoldDB" id="A0A1E4TIQ9"/>
<evidence type="ECO:0000256" key="1">
    <source>
        <dbReference type="ARBA" id="ARBA00004123"/>
    </source>
</evidence>
<evidence type="ECO:0000256" key="4">
    <source>
        <dbReference type="ARBA" id="ARBA00023204"/>
    </source>
</evidence>
<dbReference type="Gene3D" id="3.60.15.10">
    <property type="entry name" value="Ribonuclease Z/Hydroxyacylglutathione hydrolase-like"/>
    <property type="match status" value="1"/>
</dbReference>
<dbReference type="OrthoDB" id="262529at2759"/>
<dbReference type="GO" id="GO:0006303">
    <property type="term" value="P:double-strand break repair via nonhomologous end joining"/>
    <property type="evidence" value="ECO:0007669"/>
    <property type="project" value="TreeGrafter"/>
</dbReference>
<dbReference type="Proteomes" id="UP000095023">
    <property type="component" value="Unassembled WGS sequence"/>
</dbReference>
<feature type="domain" description="DNA repair metallo-beta-lactamase" evidence="7">
    <location>
        <begin position="416"/>
        <end position="541"/>
    </location>
</feature>
<evidence type="ECO:0000256" key="5">
    <source>
        <dbReference type="ARBA" id="ARBA00023242"/>
    </source>
</evidence>
<evidence type="ECO:0000256" key="2">
    <source>
        <dbReference type="ARBA" id="ARBA00010304"/>
    </source>
</evidence>
<organism evidence="8 9">
    <name type="scientific">Tortispora caseinolytica NRRL Y-17796</name>
    <dbReference type="NCBI Taxonomy" id="767744"/>
    <lineage>
        <taxon>Eukaryota</taxon>
        <taxon>Fungi</taxon>
        <taxon>Dikarya</taxon>
        <taxon>Ascomycota</taxon>
        <taxon>Saccharomycotina</taxon>
        <taxon>Trigonopsidomycetes</taxon>
        <taxon>Trigonopsidales</taxon>
        <taxon>Trigonopsidaceae</taxon>
        <taxon>Tortispora</taxon>
    </lineage>
</organism>
<keyword evidence="3" id="KW-0227">DNA damage</keyword>
<dbReference type="Pfam" id="PF07522">
    <property type="entry name" value="DRMBL"/>
    <property type="match status" value="1"/>
</dbReference>
<dbReference type="GO" id="GO:0035312">
    <property type="term" value="F:5'-3' DNA exonuclease activity"/>
    <property type="evidence" value="ECO:0007669"/>
    <property type="project" value="TreeGrafter"/>
</dbReference>
<reference evidence="9" key="1">
    <citation type="submission" date="2016-02" db="EMBL/GenBank/DDBJ databases">
        <title>Comparative genomics of biotechnologically important yeasts.</title>
        <authorList>
            <consortium name="DOE Joint Genome Institute"/>
            <person name="Riley R."/>
            <person name="Haridas S."/>
            <person name="Wolfe K.H."/>
            <person name="Lopes M.R."/>
            <person name="Hittinger C.T."/>
            <person name="Goker M."/>
            <person name="Salamov A."/>
            <person name="Wisecaver J."/>
            <person name="Long T.M."/>
            <person name="Aerts A.L."/>
            <person name="Barry K."/>
            <person name="Choi C."/>
            <person name="Clum A."/>
            <person name="Coughlan A.Y."/>
            <person name="Deshpande S."/>
            <person name="Douglass A.P."/>
            <person name="Hanson S.J."/>
            <person name="Klenk H.-P."/>
            <person name="Labutti K."/>
            <person name="Lapidus A."/>
            <person name="Lindquist E."/>
            <person name="Lipzen A."/>
            <person name="Meier-Kolthoff J.P."/>
            <person name="Ohm R.A."/>
            <person name="Otillar R.P."/>
            <person name="Pangilinan J."/>
            <person name="Peng Y."/>
            <person name="Rokas A."/>
            <person name="Rosa C.A."/>
            <person name="Scheuner C."/>
            <person name="Sibirny A.A."/>
            <person name="Slot J.C."/>
            <person name="Stielow J.B."/>
            <person name="Sun H."/>
            <person name="Kurtzman C.P."/>
            <person name="Blackwell M."/>
            <person name="Jeffries T.W."/>
            <person name="Grigoriev I.V."/>
        </authorList>
    </citation>
    <scope>NUCLEOTIDE SEQUENCE [LARGE SCALE GENOMIC DNA]</scope>
    <source>
        <strain evidence="9">NRRL Y-17796</strain>
    </source>
</reference>
<dbReference type="CDD" id="cd16273">
    <property type="entry name" value="SNM1A-1C-like_MBL-fold"/>
    <property type="match status" value="1"/>
</dbReference>
<evidence type="ECO:0000256" key="3">
    <source>
        <dbReference type="ARBA" id="ARBA00022763"/>
    </source>
</evidence>
<comment type="subcellular location">
    <subcellularLocation>
        <location evidence="1">Nucleus</location>
    </subcellularLocation>
</comment>
<dbReference type="SUPFAM" id="SSF56281">
    <property type="entry name" value="Metallo-hydrolase/oxidoreductase"/>
    <property type="match status" value="1"/>
</dbReference>
<comment type="similarity">
    <text evidence="2">Belongs to the DNA repair metallo-beta-lactamase (DRMBL) family.</text>
</comment>